<dbReference type="Proteomes" id="UP001152876">
    <property type="component" value="Unassembled WGS sequence"/>
</dbReference>
<evidence type="ECO:0000259" key="1">
    <source>
        <dbReference type="Pfam" id="PF00535"/>
    </source>
</evidence>
<keyword evidence="3" id="KW-1185">Reference proteome</keyword>
<sequence>MHDLPLPRIHILLASYQGAAHIGAQLDSIAAQEHPNWTLSISDDGSSDDTVAICQAFAARHSSHTVRLLQGPRQRSTANFFHLLQTVHPLSEHDLIAFSDQDDVWLPQKLGRAAQALAQLRPAPGQPALYAARTRLVNEQLQPIGLSPLPERPLGFGNALLQNVGSGNTMVFNTELLRLLRLIQPAHSVWHDWSAYQAVTGCGGLMRFDPEPCLLYRQHAGNLIGSQGRSWDKLQRVRLLLQGQYRAWGDQTEAAMNDLSPYLSVEALRQFDNYKAMRRCPGALARLRAYRSSGLWRQTRAGRASLWLGLLLNQI</sequence>
<organism evidence="2 3">
    <name type="scientific">Hydrogenophaga taeniospiralis CCUG 15921</name>
    <dbReference type="NCBI Taxonomy" id="1281780"/>
    <lineage>
        <taxon>Bacteria</taxon>
        <taxon>Pseudomonadati</taxon>
        <taxon>Pseudomonadota</taxon>
        <taxon>Betaproteobacteria</taxon>
        <taxon>Burkholderiales</taxon>
        <taxon>Comamonadaceae</taxon>
        <taxon>Hydrogenophaga</taxon>
    </lineage>
</organism>
<accession>A0A9X4NVU7</accession>
<evidence type="ECO:0000313" key="2">
    <source>
        <dbReference type="EMBL" id="MDG5977199.1"/>
    </source>
</evidence>
<dbReference type="GO" id="GO:0016740">
    <property type="term" value="F:transferase activity"/>
    <property type="evidence" value="ECO:0007669"/>
    <property type="project" value="UniProtKB-KW"/>
</dbReference>
<dbReference type="EMBL" id="AOGK01000017">
    <property type="protein sequence ID" value="MDG5977199.1"/>
    <property type="molecule type" value="Genomic_DNA"/>
</dbReference>
<name>A0A9X4NVU7_9BURK</name>
<dbReference type="OrthoDB" id="9802649at2"/>
<gene>
    <name evidence="2" type="ORF">H010_18198</name>
</gene>
<dbReference type="InterPro" id="IPR050834">
    <property type="entry name" value="Glycosyltransf_2"/>
</dbReference>
<dbReference type="RefSeq" id="WP_068175297.1">
    <property type="nucleotide sequence ID" value="NZ_AOGK01000017.1"/>
</dbReference>
<protein>
    <submittedName>
        <fullName evidence="2">Glycosyl transferase family protein</fullName>
    </submittedName>
</protein>
<dbReference type="PANTHER" id="PTHR43685:SF2">
    <property type="entry name" value="GLYCOSYLTRANSFERASE 2-LIKE DOMAIN-CONTAINING PROTEIN"/>
    <property type="match status" value="1"/>
</dbReference>
<evidence type="ECO:0000313" key="3">
    <source>
        <dbReference type="Proteomes" id="UP001152876"/>
    </source>
</evidence>
<dbReference type="InterPro" id="IPR001173">
    <property type="entry name" value="Glyco_trans_2-like"/>
</dbReference>
<dbReference type="AlphaFoldDB" id="A0A9X4NVU7"/>
<dbReference type="Pfam" id="PF00535">
    <property type="entry name" value="Glycos_transf_2"/>
    <property type="match status" value="1"/>
</dbReference>
<dbReference type="InterPro" id="IPR029044">
    <property type="entry name" value="Nucleotide-diphossugar_trans"/>
</dbReference>
<dbReference type="PANTHER" id="PTHR43685">
    <property type="entry name" value="GLYCOSYLTRANSFERASE"/>
    <property type="match status" value="1"/>
</dbReference>
<keyword evidence="2" id="KW-0808">Transferase</keyword>
<reference evidence="2" key="1">
    <citation type="submission" date="2013-01" db="EMBL/GenBank/DDBJ databases">
        <title>Genome draft of Hydrogenophaga taeniospiralis 2K1.</title>
        <authorList>
            <person name="Gomila M."/>
            <person name="Lalucat J."/>
        </authorList>
    </citation>
    <scope>NUCLEOTIDE SEQUENCE</scope>
    <source>
        <strain evidence="2">CCUG 15921</strain>
    </source>
</reference>
<dbReference type="Gene3D" id="3.90.550.10">
    <property type="entry name" value="Spore Coat Polysaccharide Biosynthesis Protein SpsA, Chain A"/>
    <property type="match status" value="1"/>
</dbReference>
<feature type="domain" description="Glycosyltransferase 2-like" evidence="1">
    <location>
        <begin position="13"/>
        <end position="122"/>
    </location>
</feature>
<comment type="caution">
    <text evidence="2">The sequence shown here is derived from an EMBL/GenBank/DDBJ whole genome shotgun (WGS) entry which is preliminary data.</text>
</comment>
<proteinExistence type="predicted"/>
<dbReference type="SUPFAM" id="SSF53448">
    <property type="entry name" value="Nucleotide-diphospho-sugar transferases"/>
    <property type="match status" value="1"/>
</dbReference>